<dbReference type="HOGENOM" id="CLU_113793_0_0_1"/>
<reference evidence="1 2" key="1">
    <citation type="journal article" date="2012" name="Science">
        <title>The Paleozoic origin of enzymatic lignin decomposition reconstructed from 31 fungal genomes.</title>
        <authorList>
            <person name="Floudas D."/>
            <person name="Binder M."/>
            <person name="Riley R."/>
            <person name="Barry K."/>
            <person name="Blanchette R.A."/>
            <person name="Henrissat B."/>
            <person name="Martinez A.T."/>
            <person name="Otillar R."/>
            <person name="Spatafora J.W."/>
            <person name="Yadav J.S."/>
            <person name="Aerts A."/>
            <person name="Benoit I."/>
            <person name="Boyd A."/>
            <person name="Carlson A."/>
            <person name="Copeland A."/>
            <person name="Coutinho P.M."/>
            <person name="de Vries R.P."/>
            <person name="Ferreira P."/>
            <person name="Findley K."/>
            <person name="Foster B."/>
            <person name="Gaskell J."/>
            <person name="Glotzer D."/>
            <person name="Gorecki P."/>
            <person name="Heitman J."/>
            <person name="Hesse C."/>
            <person name="Hori C."/>
            <person name="Igarashi K."/>
            <person name="Jurgens J.A."/>
            <person name="Kallen N."/>
            <person name="Kersten P."/>
            <person name="Kohler A."/>
            <person name="Kuees U."/>
            <person name="Kumar T.K.A."/>
            <person name="Kuo A."/>
            <person name="LaButti K."/>
            <person name="Larrondo L.F."/>
            <person name="Lindquist E."/>
            <person name="Ling A."/>
            <person name="Lombard V."/>
            <person name="Lucas S."/>
            <person name="Lundell T."/>
            <person name="Martin R."/>
            <person name="McLaughlin D.J."/>
            <person name="Morgenstern I."/>
            <person name="Morin E."/>
            <person name="Murat C."/>
            <person name="Nagy L.G."/>
            <person name="Nolan M."/>
            <person name="Ohm R.A."/>
            <person name="Patyshakuliyeva A."/>
            <person name="Rokas A."/>
            <person name="Ruiz-Duenas F.J."/>
            <person name="Sabat G."/>
            <person name="Salamov A."/>
            <person name="Samejima M."/>
            <person name="Schmutz J."/>
            <person name="Slot J.C."/>
            <person name="St John F."/>
            <person name="Stenlid J."/>
            <person name="Sun H."/>
            <person name="Sun S."/>
            <person name="Syed K."/>
            <person name="Tsang A."/>
            <person name="Wiebenga A."/>
            <person name="Young D."/>
            <person name="Pisabarro A."/>
            <person name="Eastwood D.C."/>
            <person name="Martin F."/>
            <person name="Cullen D."/>
            <person name="Grigoriev I.V."/>
            <person name="Hibbett D.S."/>
        </authorList>
    </citation>
    <scope>NUCLEOTIDE SEQUENCE [LARGE SCALE GENOMIC DNA]</scope>
    <source>
        <strain evidence="1 2">ATCC 11539</strain>
    </source>
</reference>
<protein>
    <submittedName>
        <fullName evidence="1">Uncharacterized protein</fullName>
    </submittedName>
</protein>
<gene>
    <name evidence="1" type="ORF">GLOTRDRAFT_124824</name>
</gene>
<dbReference type="InterPro" id="IPR046670">
    <property type="entry name" value="DUF6540"/>
</dbReference>
<evidence type="ECO:0000313" key="1">
    <source>
        <dbReference type="EMBL" id="EPQ61094.1"/>
    </source>
</evidence>
<dbReference type="OrthoDB" id="3016366at2759"/>
<organism evidence="1 2">
    <name type="scientific">Gloeophyllum trabeum (strain ATCC 11539 / FP-39264 / Madison 617)</name>
    <name type="common">Brown rot fungus</name>
    <dbReference type="NCBI Taxonomy" id="670483"/>
    <lineage>
        <taxon>Eukaryota</taxon>
        <taxon>Fungi</taxon>
        <taxon>Dikarya</taxon>
        <taxon>Basidiomycota</taxon>
        <taxon>Agaricomycotina</taxon>
        <taxon>Agaricomycetes</taxon>
        <taxon>Gloeophyllales</taxon>
        <taxon>Gloeophyllaceae</taxon>
        <taxon>Gloeophyllum</taxon>
    </lineage>
</organism>
<dbReference type="eggNOG" id="ENOG502R0PY">
    <property type="taxonomic scope" value="Eukaryota"/>
</dbReference>
<dbReference type="Pfam" id="PF20174">
    <property type="entry name" value="DUF6540"/>
    <property type="match status" value="1"/>
</dbReference>
<evidence type="ECO:0000313" key="2">
    <source>
        <dbReference type="Proteomes" id="UP000030669"/>
    </source>
</evidence>
<dbReference type="GeneID" id="19301148"/>
<dbReference type="RefSeq" id="XP_007861347.1">
    <property type="nucleotide sequence ID" value="XM_007863156.1"/>
</dbReference>
<dbReference type="Proteomes" id="UP000030669">
    <property type="component" value="Unassembled WGS sequence"/>
</dbReference>
<proteinExistence type="predicted"/>
<dbReference type="EMBL" id="KB469296">
    <property type="protein sequence ID" value="EPQ61094.1"/>
    <property type="molecule type" value="Genomic_DNA"/>
</dbReference>
<sequence>MSGISPLPQYPHIVLALSLLGEPDRYHWFLFVPDAASNSGQGTKIHVTDLPLATDPSDAWRFVAEPNNINASPSSVCAAAIVGRVPEGKSVVDIVQIAQAVPLNEVPSADVGKEPKFTCRVWIKEVIKHLHASHFLRCPDVDALEQEMRGYASVAVASIENDTFDKACLVAATTCGGEDPRGNIPRHIHPDGTIII</sequence>
<dbReference type="KEGG" id="gtr:GLOTRDRAFT_124824"/>
<keyword evidence="2" id="KW-1185">Reference proteome</keyword>
<name>S7S569_GLOTA</name>
<accession>S7S569</accession>
<dbReference type="AlphaFoldDB" id="S7S569"/>
<dbReference type="OMA" id="PPRFHWF"/>